<dbReference type="EMBL" id="JASCZI010242034">
    <property type="protein sequence ID" value="MED6209185.1"/>
    <property type="molecule type" value="Genomic_DNA"/>
</dbReference>
<gene>
    <name evidence="1" type="ORF">PIB30_052337</name>
</gene>
<sequence>MDTVEARDKALADAVFLEIFDEGLDAKMVMLDEITVNKKSFSVGRVLVDCFQWEPIQEWISIRCEGTIFDVYIKEFGSEILSKQVHPADDVSDYTVMVNSASISMEFVHGGPDKDMEVKTMARNEENHQRAVDAKSPIN</sequence>
<comment type="caution">
    <text evidence="1">The sequence shown here is derived from an EMBL/GenBank/DDBJ whole genome shotgun (WGS) entry which is preliminary data.</text>
</comment>
<evidence type="ECO:0000313" key="2">
    <source>
        <dbReference type="Proteomes" id="UP001341840"/>
    </source>
</evidence>
<dbReference type="Proteomes" id="UP001341840">
    <property type="component" value="Unassembled WGS sequence"/>
</dbReference>
<accession>A0ABU6YFK3</accession>
<proteinExistence type="predicted"/>
<protein>
    <submittedName>
        <fullName evidence="1">Uncharacterized protein</fullName>
    </submittedName>
</protein>
<keyword evidence="2" id="KW-1185">Reference proteome</keyword>
<reference evidence="1 2" key="1">
    <citation type="journal article" date="2023" name="Plants (Basel)">
        <title>Bridging the Gap: Combining Genomics and Transcriptomics Approaches to Understand Stylosanthes scabra, an Orphan Legume from the Brazilian Caatinga.</title>
        <authorList>
            <person name="Ferreira-Neto J.R.C."/>
            <person name="da Silva M.D."/>
            <person name="Binneck E."/>
            <person name="de Melo N.F."/>
            <person name="da Silva R.H."/>
            <person name="de Melo A.L.T.M."/>
            <person name="Pandolfi V."/>
            <person name="Bustamante F.O."/>
            <person name="Brasileiro-Vidal A.C."/>
            <person name="Benko-Iseppon A.M."/>
        </authorList>
    </citation>
    <scope>NUCLEOTIDE SEQUENCE [LARGE SCALE GENOMIC DNA]</scope>
    <source>
        <tissue evidence="1">Leaves</tissue>
    </source>
</reference>
<organism evidence="1 2">
    <name type="scientific">Stylosanthes scabra</name>
    <dbReference type="NCBI Taxonomy" id="79078"/>
    <lineage>
        <taxon>Eukaryota</taxon>
        <taxon>Viridiplantae</taxon>
        <taxon>Streptophyta</taxon>
        <taxon>Embryophyta</taxon>
        <taxon>Tracheophyta</taxon>
        <taxon>Spermatophyta</taxon>
        <taxon>Magnoliopsida</taxon>
        <taxon>eudicotyledons</taxon>
        <taxon>Gunneridae</taxon>
        <taxon>Pentapetalae</taxon>
        <taxon>rosids</taxon>
        <taxon>fabids</taxon>
        <taxon>Fabales</taxon>
        <taxon>Fabaceae</taxon>
        <taxon>Papilionoideae</taxon>
        <taxon>50 kb inversion clade</taxon>
        <taxon>dalbergioids sensu lato</taxon>
        <taxon>Dalbergieae</taxon>
        <taxon>Pterocarpus clade</taxon>
        <taxon>Stylosanthes</taxon>
    </lineage>
</organism>
<evidence type="ECO:0000313" key="1">
    <source>
        <dbReference type="EMBL" id="MED6209185.1"/>
    </source>
</evidence>
<name>A0ABU6YFK3_9FABA</name>